<reference evidence="6 7" key="1">
    <citation type="journal article" date="2017" name="BMC Genomics">
        <title>Comparative genomic and phylogenomic analyses of the Bifidobacteriaceae family.</title>
        <authorList>
            <person name="Lugli G.A."/>
            <person name="Milani C."/>
            <person name="Turroni F."/>
            <person name="Duranti S."/>
            <person name="Mancabelli L."/>
            <person name="Mangifesta M."/>
            <person name="Ferrario C."/>
            <person name="Modesto M."/>
            <person name="Mattarelli P."/>
            <person name="Jiri K."/>
            <person name="van Sinderen D."/>
            <person name="Ventura M."/>
        </authorList>
    </citation>
    <scope>NUCLEOTIDE SEQUENCE [LARGE SCALE GENOMIC DNA]</scope>
    <source>
        <strain evidence="6 7">DSM 24742</strain>
    </source>
</reference>
<feature type="region of interest" description="Disordered" evidence="4">
    <location>
        <begin position="1"/>
        <end position="146"/>
    </location>
</feature>
<comment type="caution">
    <text evidence="6">The sequence shown here is derived from an EMBL/GenBank/DDBJ whole genome shotgun (WGS) entry which is preliminary data.</text>
</comment>
<dbReference type="InterPro" id="IPR001482">
    <property type="entry name" value="T2SS/T4SS_dom"/>
</dbReference>
<comment type="similarity">
    <text evidence="1">Belongs to the GSP E family.</text>
</comment>
<dbReference type="GO" id="GO:0016887">
    <property type="term" value="F:ATP hydrolysis activity"/>
    <property type="evidence" value="ECO:0007669"/>
    <property type="project" value="TreeGrafter"/>
</dbReference>
<sequence>MPESRSSTGRFPFLRRGGAETENGTGQNGAAPAGADAANRTPAHAAPASDGASDSPRPRHGQEMDAATRAANAVAAARRGGMPPTRRPAPAHTTANGQTPADQNSTEQKAQGTTGESSNPSGATPPKQPTSPRMTREQEEVAKAQDIARRMSLPYVDLDEYQIDKTVVNIVSGEMLRKNEMLPIDIIRGQLAVACADPTNFAAIDDISAATGMTVLPMVAVPAKVRQAINRYIRANSELKEISDEIVANTRQEVQLDDAQSDAEASSPVARFVSLVINQAIDDHCSDIHVEPQEDGLQVRFRIDGVLHVFQKAPKQMTQGVISRIKVLSDMDIGEHRKPQDGRITVRHNGKNVDLRVAALPTVWGEKIVMRILSTPAGNLKVEDLDFSDRNYQVFKSAYSRPYGMVLVTGPTGSGKSTTLYATLGNVARPEINVITVEDPVEFRMKGINQVQVNKKAGMTFAAALRSILRADPDVVLIGEIRDAETAKIATEAALTGHLVLSTLHTNDAPSAVSRLVEMGVEPFLISSSLCAVMAQRLARRLCPDCKRLDKATPAELRLFGIDYKEGDELPDVYRPVGCKECSNTGYRGRVAVQQVMGVSETMEAMIAKEATSQEIQAQAEKEGMTSLRDDGWQKVLQGVTSIDEVIRVTV</sequence>
<dbReference type="GO" id="GO:0005886">
    <property type="term" value="C:plasma membrane"/>
    <property type="evidence" value="ECO:0007669"/>
    <property type="project" value="TreeGrafter"/>
</dbReference>
<dbReference type="InterPro" id="IPR003593">
    <property type="entry name" value="AAA+_ATPase"/>
</dbReference>
<evidence type="ECO:0000313" key="7">
    <source>
        <dbReference type="Proteomes" id="UP000216725"/>
    </source>
</evidence>
<evidence type="ECO:0000256" key="2">
    <source>
        <dbReference type="ARBA" id="ARBA00022741"/>
    </source>
</evidence>
<keyword evidence="2" id="KW-0547">Nucleotide-binding</keyword>
<dbReference type="Pfam" id="PF00437">
    <property type="entry name" value="T2SSE"/>
    <property type="match status" value="1"/>
</dbReference>
<feature type="compositionally biased region" description="Low complexity" evidence="4">
    <location>
        <begin position="28"/>
        <end position="55"/>
    </location>
</feature>
<dbReference type="FunFam" id="3.40.50.300:FF:000398">
    <property type="entry name" value="Type IV pilus assembly ATPase PilB"/>
    <property type="match status" value="1"/>
</dbReference>
<name>A0A261EY99_9BIFI</name>
<evidence type="ECO:0000313" key="6">
    <source>
        <dbReference type="EMBL" id="OZG51823.1"/>
    </source>
</evidence>
<evidence type="ECO:0000256" key="3">
    <source>
        <dbReference type="ARBA" id="ARBA00022840"/>
    </source>
</evidence>
<dbReference type="Gene3D" id="3.30.300.160">
    <property type="entry name" value="Type II secretion system, protein E, N-terminal domain"/>
    <property type="match status" value="1"/>
</dbReference>
<dbReference type="RefSeq" id="WP_245834892.1">
    <property type="nucleotide sequence ID" value="NZ_MWWR01000006.1"/>
</dbReference>
<evidence type="ECO:0000256" key="4">
    <source>
        <dbReference type="SAM" id="MobiDB-lite"/>
    </source>
</evidence>
<dbReference type="AlphaFoldDB" id="A0A261EY99"/>
<dbReference type="InterPro" id="IPR027417">
    <property type="entry name" value="P-loop_NTPase"/>
</dbReference>
<feature type="compositionally biased region" description="Low complexity" evidence="4">
    <location>
        <begin position="67"/>
        <end position="79"/>
    </location>
</feature>
<accession>A0A261EY99</accession>
<dbReference type="FunFam" id="3.30.450.90:FF:000001">
    <property type="entry name" value="Type II secretion system ATPase GspE"/>
    <property type="match status" value="1"/>
</dbReference>
<keyword evidence="7" id="KW-1185">Reference proteome</keyword>
<feature type="domain" description="Bacterial type II secretion system protein E" evidence="5">
    <location>
        <begin position="469"/>
        <end position="483"/>
    </location>
</feature>
<gene>
    <name evidence="6" type="ORF">PSRA_0903</name>
</gene>
<proteinExistence type="inferred from homology"/>
<dbReference type="GO" id="GO:0005524">
    <property type="term" value="F:ATP binding"/>
    <property type="evidence" value="ECO:0007669"/>
    <property type="project" value="UniProtKB-KW"/>
</dbReference>
<feature type="compositionally biased region" description="Polar residues" evidence="4">
    <location>
        <begin position="96"/>
        <end position="122"/>
    </location>
</feature>
<keyword evidence="3" id="KW-0067">ATP-binding</keyword>
<dbReference type="PANTHER" id="PTHR30258">
    <property type="entry name" value="TYPE II SECRETION SYSTEM PROTEIN GSPE-RELATED"/>
    <property type="match status" value="1"/>
</dbReference>
<dbReference type="Gene3D" id="3.40.50.300">
    <property type="entry name" value="P-loop containing nucleotide triphosphate hydrolases"/>
    <property type="match status" value="1"/>
</dbReference>
<dbReference type="PANTHER" id="PTHR30258:SF1">
    <property type="entry name" value="PROTEIN TRANSPORT PROTEIN HOFB HOMOLOG"/>
    <property type="match status" value="1"/>
</dbReference>
<protein>
    <submittedName>
        <fullName evidence="6">Type II secretion system protein E</fullName>
    </submittedName>
</protein>
<dbReference type="CDD" id="cd01129">
    <property type="entry name" value="PulE-GspE-like"/>
    <property type="match status" value="1"/>
</dbReference>
<dbReference type="SMART" id="SM00382">
    <property type="entry name" value="AAA"/>
    <property type="match status" value="1"/>
</dbReference>
<dbReference type="SUPFAM" id="SSF160246">
    <property type="entry name" value="EspE N-terminal domain-like"/>
    <property type="match status" value="1"/>
</dbReference>
<dbReference type="InterPro" id="IPR037257">
    <property type="entry name" value="T2SS_E_N_sf"/>
</dbReference>
<dbReference type="PROSITE" id="PS00662">
    <property type="entry name" value="T2SP_E"/>
    <property type="match status" value="1"/>
</dbReference>
<dbReference type="Pfam" id="PF05157">
    <property type="entry name" value="MshEN"/>
    <property type="match status" value="1"/>
</dbReference>
<dbReference type="Gene3D" id="3.30.450.90">
    <property type="match status" value="1"/>
</dbReference>
<dbReference type="EMBL" id="MWWR01000006">
    <property type="protein sequence ID" value="OZG51823.1"/>
    <property type="molecule type" value="Genomic_DNA"/>
</dbReference>
<feature type="compositionally biased region" description="Basic and acidic residues" evidence="4">
    <location>
        <begin position="134"/>
        <end position="146"/>
    </location>
</feature>
<evidence type="ECO:0000256" key="1">
    <source>
        <dbReference type="ARBA" id="ARBA00006611"/>
    </source>
</evidence>
<organism evidence="6 7">
    <name type="scientific">Pseudoscardovia radai</name>
    <dbReference type="NCBI Taxonomy" id="987066"/>
    <lineage>
        <taxon>Bacteria</taxon>
        <taxon>Bacillati</taxon>
        <taxon>Actinomycetota</taxon>
        <taxon>Actinomycetes</taxon>
        <taxon>Bifidobacteriales</taxon>
        <taxon>Bifidobacteriaceae</taxon>
        <taxon>Pseudoscardovia</taxon>
    </lineage>
</organism>
<dbReference type="InterPro" id="IPR007831">
    <property type="entry name" value="T2SS_GspE_N"/>
</dbReference>
<dbReference type="Proteomes" id="UP000216725">
    <property type="component" value="Unassembled WGS sequence"/>
</dbReference>
<evidence type="ECO:0000259" key="5">
    <source>
        <dbReference type="PROSITE" id="PS00662"/>
    </source>
</evidence>
<dbReference type="SUPFAM" id="SSF52540">
    <property type="entry name" value="P-loop containing nucleoside triphosphate hydrolases"/>
    <property type="match status" value="1"/>
</dbReference>